<gene>
    <name evidence="1" type="ORF">QAD02_001729</name>
</gene>
<dbReference type="EMBL" id="CM056743">
    <property type="protein sequence ID" value="KAJ8670470.1"/>
    <property type="molecule type" value="Genomic_DNA"/>
</dbReference>
<dbReference type="Proteomes" id="UP001239111">
    <property type="component" value="Chromosome 3"/>
</dbReference>
<comment type="caution">
    <text evidence="1">The sequence shown here is derived from an EMBL/GenBank/DDBJ whole genome shotgun (WGS) entry which is preliminary data.</text>
</comment>
<evidence type="ECO:0000313" key="1">
    <source>
        <dbReference type="EMBL" id="KAJ8670470.1"/>
    </source>
</evidence>
<keyword evidence="2" id="KW-1185">Reference proteome</keyword>
<organism evidence="1 2">
    <name type="scientific">Eretmocerus hayati</name>
    <dbReference type="NCBI Taxonomy" id="131215"/>
    <lineage>
        <taxon>Eukaryota</taxon>
        <taxon>Metazoa</taxon>
        <taxon>Ecdysozoa</taxon>
        <taxon>Arthropoda</taxon>
        <taxon>Hexapoda</taxon>
        <taxon>Insecta</taxon>
        <taxon>Pterygota</taxon>
        <taxon>Neoptera</taxon>
        <taxon>Endopterygota</taxon>
        <taxon>Hymenoptera</taxon>
        <taxon>Apocrita</taxon>
        <taxon>Proctotrupomorpha</taxon>
        <taxon>Chalcidoidea</taxon>
        <taxon>Aphelinidae</taxon>
        <taxon>Aphelininae</taxon>
        <taxon>Eretmocerus</taxon>
    </lineage>
</organism>
<accession>A0ACC2NLN7</accession>
<sequence>MCWKSFIPWEVRSSDVGVTYELGDVVDFMVEYEDRAMVRFHLDRDYILVGESRNIFVPTLVSFHSLVKRQIQSSPMEISKEALLAYAAILLTGIFFARYARVLGFKVKNWSMINIMTAQKGGSLEVHRPMRMFKKVYLITMYITTFIVTTIATDYMLQIFMYHQKTSDLTTLKELADSGFNLVLDEADYGVLRAHTHDPDVVKIVNRTKPAKTSDGYGGFCCLNVMYGKVDDSIILCLLGSRDEIPVLRLSAEWVHNILGLPRTKKFDFPYPENRRRCIISNESRNEE</sequence>
<reference evidence="1" key="1">
    <citation type="submission" date="2023-04" db="EMBL/GenBank/DDBJ databases">
        <title>A chromosome-level genome assembly of the parasitoid wasp Eretmocerus hayati.</title>
        <authorList>
            <person name="Zhong Y."/>
            <person name="Liu S."/>
            <person name="Liu Y."/>
        </authorList>
    </citation>
    <scope>NUCLEOTIDE SEQUENCE</scope>
    <source>
        <strain evidence="1">ZJU_SS_LIU_2023</strain>
    </source>
</reference>
<name>A0ACC2NLN7_9HYME</name>
<proteinExistence type="predicted"/>
<evidence type="ECO:0000313" key="2">
    <source>
        <dbReference type="Proteomes" id="UP001239111"/>
    </source>
</evidence>
<protein>
    <submittedName>
        <fullName evidence="1">Uncharacterized protein</fullName>
    </submittedName>
</protein>